<gene>
    <name evidence="1" type="ORF">TSPGSL018_12137</name>
</gene>
<protein>
    <submittedName>
        <fullName evidence="1">Uncharacterized protein</fullName>
    </submittedName>
</protein>
<feature type="unsure residue" description="I or L" evidence="1">
    <location>
        <position position="30"/>
    </location>
</feature>
<evidence type="ECO:0000313" key="1">
    <source>
        <dbReference type="EMBL" id="JAC67053.1"/>
    </source>
</evidence>
<name>A0A061R501_9CHLO</name>
<sequence>MTAVTYVLPVFSRFCKELGLNSKLLKFAVLPWGISVLMRLCNCSDPPTFGGPYYALSVTT</sequence>
<dbReference type="AlphaFoldDB" id="A0A061R501"/>
<accession>A0A061R501</accession>
<proteinExistence type="predicted"/>
<organism evidence="1">
    <name type="scientific">Tetraselmis sp. GSL018</name>
    <dbReference type="NCBI Taxonomy" id="582737"/>
    <lineage>
        <taxon>Eukaryota</taxon>
        <taxon>Viridiplantae</taxon>
        <taxon>Chlorophyta</taxon>
        <taxon>core chlorophytes</taxon>
        <taxon>Chlorodendrophyceae</taxon>
        <taxon>Chlorodendrales</taxon>
        <taxon>Chlorodendraceae</taxon>
        <taxon>Tetraselmis</taxon>
    </lineage>
</organism>
<reference evidence="1" key="1">
    <citation type="submission" date="2014-05" db="EMBL/GenBank/DDBJ databases">
        <title>The transcriptome of the halophilic microalga Tetraselmis sp. GSL018 isolated from the Great Salt Lake, Utah.</title>
        <authorList>
            <person name="Jinkerson R.E."/>
            <person name="D'Adamo S."/>
            <person name="Posewitz M.C."/>
        </authorList>
    </citation>
    <scope>NUCLEOTIDE SEQUENCE</scope>
    <source>
        <strain evidence="1">GSL018</strain>
    </source>
</reference>
<dbReference type="EMBL" id="GBEZ01019517">
    <property type="protein sequence ID" value="JAC67053.1"/>
    <property type="molecule type" value="Transcribed_RNA"/>
</dbReference>